<dbReference type="Gene3D" id="3.30.40.10">
    <property type="entry name" value="Zinc/RING finger domain, C3HC4 (zinc finger)"/>
    <property type="match status" value="1"/>
</dbReference>
<protein>
    <submittedName>
        <fullName evidence="7">5427_t:CDS:1</fullName>
    </submittedName>
</protein>
<keyword evidence="2" id="KW-0863">Zinc-finger</keyword>
<feature type="domain" description="RING-CH-type" evidence="6">
    <location>
        <begin position="50"/>
        <end position="126"/>
    </location>
</feature>
<dbReference type="InterPro" id="IPR013083">
    <property type="entry name" value="Znf_RING/FYVE/PHD"/>
</dbReference>
<dbReference type="InterPro" id="IPR011016">
    <property type="entry name" value="Znf_RING-CH"/>
</dbReference>
<feature type="transmembrane region" description="Helical" evidence="5">
    <location>
        <begin position="221"/>
        <end position="240"/>
    </location>
</feature>
<feature type="transmembrane region" description="Helical" evidence="5">
    <location>
        <begin position="138"/>
        <end position="159"/>
    </location>
</feature>
<dbReference type="SUPFAM" id="SSF57850">
    <property type="entry name" value="RING/U-box"/>
    <property type="match status" value="1"/>
</dbReference>
<evidence type="ECO:0000256" key="5">
    <source>
        <dbReference type="SAM" id="Phobius"/>
    </source>
</evidence>
<proteinExistence type="predicted"/>
<keyword evidence="3" id="KW-0862">Zinc</keyword>
<dbReference type="PANTHER" id="PTHR46347">
    <property type="entry name" value="RING/FYVE/PHD ZINC FINGER SUPERFAMILY PROTEIN"/>
    <property type="match status" value="1"/>
</dbReference>
<feature type="non-terminal residue" evidence="7">
    <location>
        <position position="1"/>
    </location>
</feature>
<evidence type="ECO:0000256" key="4">
    <source>
        <dbReference type="SAM" id="MobiDB-lite"/>
    </source>
</evidence>
<evidence type="ECO:0000256" key="2">
    <source>
        <dbReference type="ARBA" id="ARBA00022771"/>
    </source>
</evidence>
<keyword evidence="5" id="KW-0812">Transmembrane</keyword>
<evidence type="ECO:0000256" key="1">
    <source>
        <dbReference type="ARBA" id="ARBA00022723"/>
    </source>
</evidence>
<accession>A0A9N9C4L5</accession>
<keyword evidence="5" id="KW-0472">Membrane</keyword>
<dbReference type="PROSITE" id="PS51292">
    <property type="entry name" value="ZF_RING_CH"/>
    <property type="match status" value="1"/>
</dbReference>
<reference evidence="7" key="1">
    <citation type="submission" date="2021-06" db="EMBL/GenBank/DDBJ databases">
        <authorList>
            <person name="Kallberg Y."/>
            <person name="Tangrot J."/>
            <person name="Rosling A."/>
        </authorList>
    </citation>
    <scope>NUCLEOTIDE SEQUENCE</scope>
    <source>
        <strain evidence="7">AZ414A</strain>
    </source>
</reference>
<feature type="compositionally biased region" description="Low complexity" evidence="4">
    <location>
        <begin position="1"/>
        <end position="28"/>
    </location>
</feature>
<dbReference type="Pfam" id="PF12906">
    <property type="entry name" value="RINGv"/>
    <property type="match status" value="1"/>
</dbReference>
<evidence type="ECO:0000313" key="7">
    <source>
        <dbReference type="EMBL" id="CAG8589043.1"/>
    </source>
</evidence>
<feature type="transmembrane region" description="Helical" evidence="5">
    <location>
        <begin position="188"/>
        <end position="209"/>
    </location>
</feature>
<dbReference type="Proteomes" id="UP000789706">
    <property type="component" value="Unassembled WGS sequence"/>
</dbReference>
<dbReference type="SMART" id="SM00744">
    <property type="entry name" value="RINGv"/>
    <property type="match status" value="1"/>
</dbReference>
<keyword evidence="8" id="KW-1185">Reference proteome</keyword>
<dbReference type="OrthoDB" id="264354at2759"/>
<feature type="region of interest" description="Disordered" evidence="4">
    <location>
        <begin position="1"/>
        <end position="51"/>
    </location>
</feature>
<gene>
    <name evidence="7" type="ORF">DEBURN_LOCUS8960</name>
</gene>
<dbReference type="GO" id="GO:0008270">
    <property type="term" value="F:zinc ion binding"/>
    <property type="evidence" value="ECO:0007669"/>
    <property type="project" value="UniProtKB-KW"/>
</dbReference>
<evidence type="ECO:0000256" key="3">
    <source>
        <dbReference type="ARBA" id="ARBA00022833"/>
    </source>
</evidence>
<dbReference type="CDD" id="cd16495">
    <property type="entry name" value="RING_CH-C4HC3_MARCH"/>
    <property type="match status" value="1"/>
</dbReference>
<dbReference type="AlphaFoldDB" id="A0A9N9C4L5"/>
<evidence type="ECO:0000313" key="8">
    <source>
        <dbReference type="Proteomes" id="UP000789706"/>
    </source>
</evidence>
<dbReference type="EMBL" id="CAJVPK010001501">
    <property type="protein sequence ID" value="CAG8589043.1"/>
    <property type="molecule type" value="Genomic_DNA"/>
</dbReference>
<keyword evidence="1" id="KW-0479">Metal-binding</keyword>
<name>A0A9N9C4L5_9GLOM</name>
<evidence type="ECO:0000259" key="6">
    <source>
        <dbReference type="PROSITE" id="PS51292"/>
    </source>
</evidence>
<organism evidence="7 8">
    <name type="scientific">Diversispora eburnea</name>
    <dbReference type="NCBI Taxonomy" id="1213867"/>
    <lineage>
        <taxon>Eukaryota</taxon>
        <taxon>Fungi</taxon>
        <taxon>Fungi incertae sedis</taxon>
        <taxon>Mucoromycota</taxon>
        <taxon>Glomeromycotina</taxon>
        <taxon>Glomeromycetes</taxon>
        <taxon>Diversisporales</taxon>
        <taxon>Diversisporaceae</taxon>
        <taxon>Diversispora</taxon>
    </lineage>
</organism>
<dbReference type="PANTHER" id="PTHR46347:SF1">
    <property type="entry name" value="RING_FYVE_PHD ZINC FINGER SUPERFAMILY PROTEIN"/>
    <property type="match status" value="1"/>
</dbReference>
<keyword evidence="5" id="KW-1133">Transmembrane helix</keyword>
<sequence>EITQESTTNVTKKTSRSSSSDTVSQHSMSHGEYVPNSKKSNRENTDDSQGPIFPTKFCKICQEPELIEEQEDGTIIYEKGKLISPCKCKGSLQYVHLDCLNKWRTTNLRPDASYQCEVCKYNYKFYRPKLARFIGSKIFLHILSITSFLAIIYGVSWIVKVIDINVINKDRAPNPPGWKHIEIIGVEVIHLIIGLSLVSFLGLIFLIITSCFEGARTTRETYCYCGGCECISCYGCLWFGDCSGGGDLGGFVLLLAVIIGILMFIVGMFVALCTGYLLTQKVSNIYLDRIQEKILEVEKD</sequence>
<feature type="transmembrane region" description="Helical" evidence="5">
    <location>
        <begin position="252"/>
        <end position="279"/>
    </location>
</feature>
<comment type="caution">
    <text evidence="7">The sequence shown here is derived from an EMBL/GenBank/DDBJ whole genome shotgun (WGS) entry which is preliminary data.</text>
</comment>